<comment type="caution">
    <text evidence="2">The sequence shown here is derived from an EMBL/GenBank/DDBJ whole genome shotgun (WGS) entry which is preliminary data.</text>
</comment>
<dbReference type="EMBL" id="QGKY02001925">
    <property type="protein sequence ID" value="KAF2545572.1"/>
    <property type="molecule type" value="Genomic_DNA"/>
</dbReference>
<feature type="compositionally biased region" description="Low complexity" evidence="1">
    <location>
        <begin position="175"/>
        <end position="186"/>
    </location>
</feature>
<evidence type="ECO:0000313" key="4">
    <source>
        <dbReference type="Proteomes" id="UP000266723"/>
    </source>
</evidence>
<gene>
    <name evidence="3" type="ORF">DY000_02021112</name>
    <name evidence="2" type="ORF">F2Q70_00022559</name>
</gene>
<reference evidence="3 4" key="3">
    <citation type="journal article" date="2020" name="BMC Genomics">
        <title>Intraspecific diversification of the crop wild relative Brassica cretica Lam. using demographic model selection.</title>
        <authorList>
            <person name="Kioukis A."/>
            <person name="Michalopoulou V.A."/>
            <person name="Briers L."/>
            <person name="Pirintsos S."/>
            <person name="Studholme D.J."/>
            <person name="Pavlidis P."/>
            <person name="Sarris P.F."/>
        </authorList>
    </citation>
    <scope>NUCLEOTIDE SEQUENCE [LARGE SCALE GENOMIC DNA]</scope>
    <source>
        <strain evidence="4">cv. PFS-1207/04</strain>
        <strain evidence="3">PFS-1207/04</strain>
    </source>
</reference>
<feature type="region of interest" description="Disordered" evidence="1">
    <location>
        <begin position="57"/>
        <end position="85"/>
    </location>
</feature>
<accession>A0A3N6QW03</accession>
<feature type="compositionally biased region" description="Basic and acidic residues" evidence="1">
    <location>
        <begin position="69"/>
        <end position="84"/>
    </location>
</feature>
<dbReference type="EMBL" id="QGKV02000299">
    <property type="protein sequence ID" value="KAF3592970.1"/>
    <property type="molecule type" value="Genomic_DNA"/>
</dbReference>
<keyword evidence="4" id="KW-1185">Reference proteome</keyword>
<evidence type="ECO:0000256" key="1">
    <source>
        <dbReference type="SAM" id="MobiDB-lite"/>
    </source>
</evidence>
<organism evidence="2">
    <name type="scientific">Brassica cretica</name>
    <name type="common">Mustard</name>
    <dbReference type="NCBI Taxonomy" id="69181"/>
    <lineage>
        <taxon>Eukaryota</taxon>
        <taxon>Viridiplantae</taxon>
        <taxon>Streptophyta</taxon>
        <taxon>Embryophyta</taxon>
        <taxon>Tracheophyta</taxon>
        <taxon>Spermatophyta</taxon>
        <taxon>Magnoliopsida</taxon>
        <taxon>eudicotyledons</taxon>
        <taxon>Gunneridae</taxon>
        <taxon>Pentapetalae</taxon>
        <taxon>rosids</taxon>
        <taxon>malvids</taxon>
        <taxon>Brassicales</taxon>
        <taxon>Brassicaceae</taxon>
        <taxon>Brassiceae</taxon>
        <taxon>Brassica</taxon>
    </lineage>
</organism>
<dbReference type="Proteomes" id="UP000266723">
    <property type="component" value="Unassembled WGS sequence"/>
</dbReference>
<reference evidence="2" key="1">
    <citation type="submission" date="2019-12" db="EMBL/GenBank/DDBJ databases">
        <title>Genome sequencing and annotation of Brassica cretica.</title>
        <authorList>
            <person name="Studholme D.J."/>
            <person name="Sarris P.F."/>
        </authorList>
    </citation>
    <scope>NUCLEOTIDE SEQUENCE</scope>
    <source>
        <strain evidence="2">PFS-102/07</strain>
        <tissue evidence="2">Leaf</tissue>
    </source>
</reference>
<evidence type="ECO:0000313" key="2">
    <source>
        <dbReference type="EMBL" id="KAF2545572.1"/>
    </source>
</evidence>
<feature type="compositionally biased region" description="Polar residues" evidence="1">
    <location>
        <begin position="9"/>
        <end position="23"/>
    </location>
</feature>
<protein>
    <submittedName>
        <fullName evidence="2">Uncharacterized protein</fullName>
    </submittedName>
</protein>
<feature type="region of interest" description="Disordered" evidence="1">
    <location>
        <begin position="1"/>
        <end position="42"/>
    </location>
</feature>
<sequence length="186" mass="19694">MIGGDSEGDTQNPTDPDSDSASKATAVGGKGQMKEVPEATGDVNMWKLMEELESMSGAQNLSNISTIDNGREKPHSSHAEESGDGKWALISHNCGLVVQKERCTDGCVSPNGFQVLQDIREEGEIDEDDVVPDEDGDGNKSSSEEPVQAGQPDPASMGVALQNESMEDTVGDGTQQRQGSNQRSRG</sequence>
<proteinExistence type="predicted"/>
<feature type="compositionally biased region" description="Polar residues" evidence="1">
    <location>
        <begin position="57"/>
        <end position="68"/>
    </location>
</feature>
<reference evidence="3" key="2">
    <citation type="submission" date="2019-12" db="EMBL/GenBank/DDBJ databases">
        <authorList>
            <person name="Studholme D.J."/>
            <person name="Sarris P."/>
        </authorList>
    </citation>
    <scope>NUCLEOTIDE SEQUENCE</scope>
    <source>
        <strain evidence="3">PFS-1207/04</strain>
        <tissue evidence="3">Leaf</tissue>
    </source>
</reference>
<evidence type="ECO:0000313" key="3">
    <source>
        <dbReference type="EMBL" id="KAF3592970.1"/>
    </source>
</evidence>
<dbReference type="AlphaFoldDB" id="A0A3N6QW03"/>
<feature type="compositionally biased region" description="Acidic residues" evidence="1">
    <location>
        <begin position="121"/>
        <end position="136"/>
    </location>
</feature>
<feature type="region of interest" description="Disordered" evidence="1">
    <location>
        <begin position="118"/>
        <end position="186"/>
    </location>
</feature>
<name>A0A3N6QW03_BRACR</name>